<comment type="caution">
    <text evidence="3">The sequence shown here is derived from an EMBL/GenBank/DDBJ whole genome shotgun (WGS) entry which is preliminary data.</text>
</comment>
<proteinExistence type="predicted"/>
<gene>
    <name evidence="3" type="ORF">ACFQIC_18845</name>
</gene>
<accession>A0ABW2ETT1</accession>
<keyword evidence="1" id="KW-1133">Transmembrane helix</keyword>
<dbReference type="Proteomes" id="UP001596410">
    <property type="component" value="Unassembled WGS sequence"/>
</dbReference>
<dbReference type="RefSeq" id="WP_204710688.1">
    <property type="nucleotide sequence ID" value="NZ_JBHSZV010000061.1"/>
</dbReference>
<dbReference type="EMBL" id="JBHSZV010000061">
    <property type="protein sequence ID" value="MFC7063859.1"/>
    <property type="molecule type" value="Genomic_DNA"/>
</dbReference>
<sequence length="124" mass="13329">MKSQKGQALVELALVLPILLMLIFGIVDFGRIFHAYLTLDHAGREAARTASVGAEDSEIYATVTNSTVGLNDSNLNTKLSPSGERESGSEISVTLTYDIGFLTPVIQSLSSPITLKDTTVMRVE</sequence>
<keyword evidence="4" id="KW-1185">Reference proteome</keyword>
<evidence type="ECO:0000259" key="2">
    <source>
        <dbReference type="Pfam" id="PF07811"/>
    </source>
</evidence>
<protein>
    <submittedName>
        <fullName evidence="3">TadE/TadG family type IV pilus assembly protein</fullName>
    </submittedName>
</protein>
<evidence type="ECO:0000313" key="4">
    <source>
        <dbReference type="Proteomes" id="UP001596410"/>
    </source>
</evidence>
<dbReference type="InterPro" id="IPR012495">
    <property type="entry name" value="TadE-like_dom"/>
</dbReference>
<reference evidence="4" key="1">
    <citation type="journal article" date="2019" name="Int. J. Syst. Evol. Microbiol.">
        <title>The Global Catalogue of Microorganisms (GCM) 10K type strain sequencing project: providing services to taxonomists for standard genome sequencing and annotation.</title>
        <authorList>
            <consortium name="The Broad Institute Genomics Platform"/>
            <consortium name="The Broad Institute Genome Sequencing Center for Infectious Disease"/>
            <person name="Wu L."/>
            <person name="Ma J."/>
        </authorList>
    </citation>
    <scope>NUCLEOTIDE SEQUENCE [LARGE SCALE GENOMIC DNA]</scope>
    <source>
        <strain evidence="4">CGMCC 4.1621</strain>
    </source>
</reference>
<keyword evidence="1" id="KW-0812">Transmembrane</keyword>
<name>A0ABW2ETT1_9BACI</name>
<keyword evidence="1" id="KW-0472">Membrane</keyword>
<feature type="transmembrane region" description="Helical" evidence="1">
    <location>
        <begin position="12"/>
        <end position="33"/>
    </location>
</feature>
<evidence type="ECO:0000256" key="1">
    <source>
        <dbReference type="SAM" id="Phobius"/>
    </source>
</evidence>
<evidence type="ECO:0000313" key="3">
    <source>
        <dbReference type="EMBL" id="MFC7063859.1"/>
    </source>
</evidence>
<dbReference type="Pfam" id="PF07811">
    <property type="entry name" value="TadE"/>
    <property type="match status" value="1"/>
</dbReference>
<organism evidence="3 4">
    <name type="scientific">Halobacillus seohaensis</name>
    <dbReference type="NCBI Taxonomy" id="447421"/>
    <lineage>
        <taxon>Bacteria</taxon>
        <taxon>Bacillati</taxon>
        <taxon>Bacillota</taxon>
        <taxon>Bacilli</taxon>
        <taxon>Bacillales</taxon>
        <taxon>Bacillaceae</taxon>
        <taxon>Halobacillus</taxon>
    </lineage>
</organism>
<feature type="domain" description="TadE-like" evidence="2">
    <location>
        <begin position="6"/>
        <end position="48"/>
    </location>
</feature>